<reference evidence="1 2" key="1">
    <citation type="submission" date="2019-04" db="EMBL/GenBank/DDBJ databases">
        <title>Comparative genomics and transcriptomics to analyze fruiting body development in filamentous ascomycetes.</title>
        <authorList>
            <consortium name="DOE Joint Genome Institute"/>
            <person name="Lutkenhaus R."/>
            <person name="Traeger S."/>
            <person name="Breuer J."/>
            <person name="Kuo A."/>
            <person name="Lipzen A."/>
            <person name="Pangilinan J."/>
            <person name="Dilworth D."/>
            <person name="Sandor L."/>
            <person name="Poggeler S."/>
            <person name="Barry K."/>
            <person name="Grigoriev I.V."/>
            <person name="Nowrousian M."/>
        </authorList>
    </citation>
    <scope>NUCLEOTIDE SEQUENCE [LARGE SCALE GENOMIC DNA]</scope>
    <source>
        <strain evidence="1 2">CBS 389.68</strain>
    </source>
</reference>
<proteinExistence type="predicted"/>
<name>A0A4S2MI30_9PEZI</name>
<evidence type="ECO:0000313" key="2">
    <source>
        <dbReference type="Proteomes" id="UP000298138"/>
    </source>
</evidence>
<dbReference type="InParanoid" id="A0A4S2MI30"/>
<protein>
    <submittedName>
        <fullName evidence="1">Uncharacterized protein</fullName>
    </submittedName>
</protein>
<gene>
    <name evidence="1" type="ORF">EX30DRAFT_244647</name>
</gene>
<dbReference type="EMBL" id="ML220174">
    <property type="protein sequence ID" value="TGZ76536.1"/>
    <property type="molecule type" value="Genomic_DNA"/>
</dbReference>
<organism evidence="1 2">
    <name type="scientific">Ascodesmis nigricans</name>
    <dbReference type="NCBI Taxonomy" id="341454"/>
    <lineage>
        <taxon>Eukaryota</taxon>
        <taxon>Fungi</taxon>
        <taxon>Dikarya</taxon>
        <taxon>Ascomycota</taxon>
        <taxon>Pezizomycotina</taxon>
        <taxon>Pezizomycetes</taxon>
        <taxon>Pezizales</taxon>
        <taxon>Ascodesmidaceae</taxon>
        <taxon>Ascodesmis</taxon>
    </lineage>
</organism>
<accession>A0A4S2MI30</accession>
<dbReference type="Proteomes" id="UP000298138">
    <property type="component" value="Unassembled WGS sequence"/>
</dbReference>
<keyword evidence="2" id="KW-1185">Reference proteome</keyword>
<dbReference type="AlphaFoldDB" id="A0A4S2MI30"/>
<evidence type="ECO:0000313" key="1">
    <source>
        <dbReference type="EMBL" id="TGZ76536.1"/>
    </source>
</evidence>
<sequence length="176" mass="19167">MWASVQRDGENETDKYLSIPPVINESRIRGYEILGVEESTVITIQATTDDNYHNYFKRHIRYLLLMLFTSGLHGRAAGFNTSRVVPHSLARGKTSLPAAKHRYLHTTLRHAAKVATETPSNAPTTKHWLTHPAVILGAGTVAAGVGLRGMLKATEKSLAEEPRNVKTVGAGKAGGE</sequence>